<comment type="caution">
    <text evidence="1">The sequence shown here is derived from an EMBL/GenBank/DDBJ whole genome shotgun (WGS) entry which is preliminary data.</text>
</comment>
<sequence>MSADDTVYTYIPEGTGRVEVPGGLIEDYGDTWDIRCYLWTGSEYYYLARQQPAPTAARDYGVRDGRRGPASADTIRQWLDDQAEYMAAYEADRP</sequence>
<organism evidence="1 2">
    <name type="scientific">Streptomonospora salina</name>
    <dbReference type="NCBI Taxonomy" id="104205"/>
    <lineage>
        <taxon>Bacteria</taxon>
        <taxon>Bacillati</taxon>
        <taxon>Actinomycetota</taxon>
        <taxon>Actinomycetes</taxon>
        <taxon>Streptosporangiales</taxon>
        <taxon>Nocardiopsidaceae</taxon>
        <taxon>Streptomonospora</taxon>
    </lineage>
</organism>
<gene>
    <name evidence="1" type="ORF">HNR25_005156</name>
</gene>
<evidence type="ECO:0000313" key="2">
    <source>
        <dbReference type="Proteomes" id="UP000578077"/>
    </source>
</evidence>
<dbReference type="RefSeq" id="WP_184640520.1">
    <property type="nucleotide sequence ID" value="NZ_BAABKT010000035.1"/>
</dbReference>
<reference evidence="1 2" key="1">
    <citation type="submission" date="2020-08" db="EMBL/GenBank/DDBJ databases">
        <title>Sequencing the genomes of 1000 actinobacteria strains.</title>
        <authorList>
            <person name="Klenk H.-P."/>
        </authorList>
    </citation>
    <scope>NUCLEOTIDE SEQUENCE [LARGE SCALE GENOMIC DNA]</scope>
    <source>
        <strain evidence="1 2">DSM 44593</strain>
    </source>
</reference>
<dbReference type="AlphaFoldDB" id="A0A841EB86"/>
<accession>A0A841EB86</accession>
<name>A0A841EB86_9ACTN</name>
<dbReference type="EMBL" id="JACHLY010000002">
    <property type="protein sequence ID" value="MBB6001327.1"/>
    <property type="molecule type" value="Genomic_DNA"/>
</dbReference>
<protein>
    <submittedName>
        <fullName evidence="1">Uncharacterized protein</fullName>
    </submittedName>
</protein>
<dbReference type="Proteomes" id="UP000578077">
    <property type="component" value="Unassembled WGS sequence"/>
</dbReference>
<proteinExistence type="predicted"/>
<evidence type="ECO:0000313" key="1">
    <source>
        <dbReference type="EMBL" id="MBB6001327.1"/>
    </source>
</evidence>
<keyword evidence="2" id="KW-1185">Reference proteome</keyword>